<dbReference type="CDD" id="cd03809">
    <property type="entry name" value="GT4_MtfB-like"/>
    <property type="match status" value="1"/>
</dbReference>
<keyword evidence="3" id="KW-1185">Reference proteome</keyword>
<dbReference type="PANTHER" id="PTHR46401:SF8">
    <property type="entry name" value="BLL6006 PROTEIN"/>
    <property type="match status" value="1"/>
</dbReference>
<dbReference type="GO" id="GO:0016757">
    <property type="term" value="F:glycosyltransferase activity"/>
    <property type="evidence" value="ECO:0007669"/>
    <property type="project" value="InterPro"/>
</dbReference>
<dbReference type="RefSeq" id="WP_169419602.1">
    <property type="nucleotide sequence ID" value="NZ_JABBFX010000001.1"/>
</dbReference>
<dbReference type="AlphaFoldDB" id="A0A848HDB9"/>
<dbReference type="InterPro" id="IPR001296">
    <property type="entry name" value="Glyco_trans_1"/>
</dbReference>
<dbReference type="SUPFAM" id="SSF53756">
    <property type="entry name" value="UDP-Glycosyltransferase/glycogen phosphorylase"/>
    <property type="match status" value="1"/>
</dbReference>
<keyword evidence="2" id="KW-0808">Transferase</keyword>
<proteinExistence type="predicted"/>
<dbReference type="Proteomes" id="UP000541185">
    <property type="component" value="Unassembled WGS sequence"/>
</dbReference>
<dbReference type="PANTHER" id="PTHR46401">
    <property type="entry name" value="GLYCOSYLTRANSFERASE WBBK-RELATED"/>
    <property type="match status" value="1"/>
</dbReference>
<protein>
    <submittedName>
        <fullName evidence="2">Glycosyltransferase family 4 protein</fullName>
    </submittedName>
</protein>
<organism evidence="2 3">
    <name type="scientific">Ramlibacter agri</name>
    <dbReference type="NCBI Taxonomy" id="2728837"/>
    <lineage>
        <taxon>Bacteria</taxon>
        <taxon>Pseudomonadati</taxon>
        <taxon>Pseudomonadota</taxon>
        <taxon>Betaproteobacteria</taxon>
        <taxon>Burkholderiales</taxon>
        <taxon>Comamonadaceae</taxon>
        <taxon>Ramlibacter</taxon>
    </lineage>
</organism>
<comment type="caution">
    <text evidence="2">The sequence shown here is derived from an EMBL/GenBank/DDBJ whole genome shotgun (WGS) entry which is preliminary data.</text>
</comment>
<dbReference type="Pfam" id="PF00534">
    <property type="entry name" value="Glycos_transf_1"/>
    <property type="match status" value="1"/>
</dbReference>
<dbReference type="Gene3D" id="3.40.50.2000">
    <property type="entry name" value="Glycogen Phosphorylase B"/>
    <property type="match status" value="1"/>
</dbReference>
<reference evidence="2 3" key="1">
    <citation type="submission" date="2020-04" db="EMBL/GenBank/DDBJ databases">
        <title>Ramlibacter sp. G-1-2-2 isolated from soil.</title>
        <authorList>
            <person name="Dahal R.H."/>
        </authorList>
    </citation>
    <scope>NUCLEOTIDE SEQUENCE [LARGE SCALE GENOMIC DNA]</scope>
    <source>
        <strain evidence="2 3">G-1-2-2</strain>
    </source>
</reference>
<name>A0A848HDB9_9BURK</name>
<evidence type="ECO:0000313" key="3">
    <source>
        <dbReference type="Proteomes" id="UP000541185"/>
    </source>
</evidence>
<gene>
    <name evidence="2" type="ORF">HHL11_17430</name>
</gene>
<sequence length="503" mass="55280">MKVLLDLKPAFDGHAGIPQETRLLFRSLCASPGYEVEGLIQHGARKLKAGIPPNKAGLADPRRINRLSRVIVSLYEKPHGNLLEAAADAAGKHLQVSLLRLKAQLGLRMETHIFEPALFDDFLWRTFFSMTLKAADKATIAGAGFRLLGPSRKMMHQVGLGGLARGAARRFATVDTRGFDAFVAQTPFPGRVTPGCRLVVRYHDAVPVLMPHTISDKAFHQASHFHALQDNVRSGAYFSCVSGATRDDLLKIFPEAQDRAFVVPNIVSDEYFPEDSNGAVVQQVIRNRLCKTNKLNTVLPRPDGAPAPFDYLLMVSTLEPRKNHLLLVEAWERLKYTSRPGLRLVLVGGMGWDHAAIIEAFKPWAESGDLFHLSNVPPAELRALYRHAAATVCPSLAEGFDYSGVEAMRSGSVVVASDIPVHREVYQDAAEYFDPYSAEDAAHALERVLDAGAADLRGRLRQHGARVGALYSEQNILPQWDALLDHARVHQRRPAAAAGQGQP</sequence>
<dbReference type="EMBL" id="JABBFX010000001">
    <property type="protein sequence ID" value="NML45538.1"/>
    <property type="molecule type" value="Genomic_DNA"/>
</dbReference>
<evidence type="ECO:0000259" key="1">
    <source>
        <dbReference type="Pfam" id="PF00534"/>
    </source>
</evidence>
<accession>A0A848HDB9</accession>
<feature type="domain" description="Glycosyl transferase family 1" evidence="1">
    <location>
        <begin position="310"/>
        <end position="464"/>
    </location>
</feature>
<evidence type="ECO:0000313" key="2">
    <source>
        <dbReference type="EMBL" id="NML45538.1"/>
    </source>
</evidence>